<dbReference type="PROSITE" id="PS50113">
    <property type="entry name" value="PAC"/>
    <property type="match status" value="2"/>
</dbReference>
<reference evidence="4 5" key="1">
    <citation type="submission" date="2018-07" db="EMBL/GenBank/DDBJ databases">
        <title>Exploring interactions and the metabolic potential of the ultra-small soil bacteria Hylemonella gracilis.</title>
        <authorList>
            <person name="Tyc O."/>
            <person name="Kulkarni P."/>
            <person name="Gawehns F."/>
            <person name="Hundscheid M."/>
            <person name="Zweers H."/>
            <person name="Garbeva P."/>
        </authorList>
    </citation>
    <scope>NUCLEOTIDE SEQUENCE [LARGE SCALE GENOMIC DNA]</scope>
    <source>
        <strain evidence="4 5">NS1</strain>
    </source>
</reference>
<dbReference type="PANTHER" id="PTHR44757">
    <property type="entry name" value="DIGUANYLATE CYCLASE DGCP"/>
    <property type="match status" value="1"/>
</dbReference>
<evidence type="ECO:0000259" key="3">
    <source>
        <dbReference type="PROSITE" id="PS50887"/>
    </source>
</evidence>
<feature type="domain" description="PAC" evidence="2">
    <location>
        <begin position="80"/>
        <end position="132"/>
    </location>
</feature>
<name>A0A4P6ULH3_9BURK</name>
<evidence type="ECO:0000259" key="1">
    <source>
        <dbReference type="PROSITE" id="PS50112"/>
    </source>
</evidence>
<feature type="domain" description="GGDEF" evidence="3">
    <location>
        <begin position="286"/>
        <end position="420"/>
    </location>
</feature>
<dbReference type="NCBIfam" id="TIGR00254">
    <property type="entry name" value="GGDEF"/>
    <property type="match status" value="1"/>
</dbReference>
<dbReference type="SMART" id="SM00267">
    <property type="entry name" value="GGDEF"/>
    <property type="match status" value="1"/>
</dbReference>
<dbReference type="InterPro" id="IPR029787">
    <property type="entry name" value="Nucleotide_cyclase"/>
</dbReference>
<dbReference type="Pfam" id="PF00990">
    <property type="entry name" value="GGDEF"/>
    <property type="match status" value="1"/>
</dbReference>
<dbReference type="RefSeq" id="WP_131280446.1">
    <property type="nucleotide sequence ID" value="NZ_CP031395.1"/>
</dbReference>
<dbReference type="InterPro" id="IPR000160">
    <property type="entry name" value="GGDEF_dom"/>
</dbReference>
<dbReference type="KEGG" id="hgr:DW355_12205"/>
<dbReference type="Pfam" id="PF08447">
    <property type="entry name" value="PAS_3"/>
    <property type="match status" value="1"/>
</dbReference>
<protein>
    <submittedName>
        <fullName evidence="4">Diguanylate cyclase</fullName>
    </submittedName>
</protein>
<dbReference type="CDD" id="cd01949">
    <property type="entry name" value="GGDEF"/>
    <property type="match status" value="1"/>
</dbReference>
<accession>A0A4P6ULH3</accession>
<dbReference type="OrthoDB" id="8929028at2"/>
<dbReference type="InterPro" id="IPR000014">
    <property type="entry name" value="PAS"/>
</dbReference>
<gene>
    <name evidence="4" type="ORF">DW355_12205</name>
</gene>
<feature type="domain" description="PAC" evidence="2">
    <location>
        <begin position="201"/>
        <end position="255"/>
    </location>
</feature>
<evidence type="ECO:0000313" key="5">
    <source>
        <dbReference type="Proteomes" id="UP000292939"/>
    </source>
</evidence>
<dbReference type="AlphaFoldDB" id="A0A4P6ULH3"/>
<dbReference type="SMART" id="SM00086">
    <property type="entry name" value="PAC"/>
    <property type="match status" value="2"/>
</dbReference>
<dbReference type="PROSITE" id="PS50112">
    <property type="entry name" value="PAS"/>
    <property type="match status" value="1"/>
</dbReference>
<proteinExistence type="predicted"/>
<dbReference type="Gene3D" id="3.30.70.270">
    <property type="match status" value="1"/>
</dbReference>
<dbReference type="PROSITE" id="PS50887">
    <property type="entry name" value="GGDEF"/>
    <property type="match status" value="1"/>
</dbReference>
<dbReference type="Proteomes" id="UP000292939">
    <property type="component" value="Chromosome"/>
</dbReference>
<dbReference type="Gene3D" id="3.30.450.20">
    <property type="entry name" value="PAS domain"/>
    <property type="match status" value="2"/>
</dbReference>
<dbReference type="EMBL" id="CP031395">
    <property type="protein sequence ID" value="QBK05404.1"/>
    <property type="molecule type" value="Genomic_DNA"/>
</dbReference>
<dbReference type="InterPro" id="IPR001610">
    <property type="entry name" value="PAC"/>
</dbReference>
<dbReference type="InterPro" id="IPR043128">
    <property type="entry name" value="Rev_trsase/Diguanyl_cyclase"/>
</dbReference>
<evidence type="ECO:0000259" key="2">
    <source>
        <dbReference type="PROSITE" id="PS50113"/>
    </source>
</evidence>
<dbReference type="SMART" id="SM00091">
    <property type="entry name" value="PAS"/>
    <property type="match status" value="2"/>
</dbReference>
<dbReference type="InterPro" id="IPR013767">
    <property type="entry name" value="PAS_fold"/>
</dbReference>
<dbReference type="PANTHER" id="PTHR44757:SF2">
    <property type="entry name" value="BIOFILM ARCHITECTURE MAINTENANCE PROTEIN MBAA"/>
    <property type="match status" value="1"/>
</dbReference>
<evidence type="ECO:0000313" key="4">
    <source>
        <dbReference type="EMBL" id="QBK05404.1"/>
    </source>
</evidence>
<dbReference type="InterPro" id="IPR013655">
    <property type="entry name" value="PAS_fold_3"/>
</dbReference>
<dbReference type="Pfam" id="PF00989">
    <property type="entry name" value="PAS"/>
    <property type="match status" value="1"/>
</dbReference>
<dbReference type="InterPro" id="IPR035965">
    <property type="entry name" value="PAS-like_dom_sf"/>
</dbReference>
<dbReference type="SUPFAM" id="SSF55073">
    <property type="entry name" value="Nucleotide cyclase"/>
    <property type="match status" value="1"/>
</dbReference>
<feature type="domain" description="PAS" evidence="1">
    <location>
        <begin position="6"/>
        <end position="76"/>
    </location>
</feature>
<dbReference type="InterPro" id="IPR000700">
    <property type="entry name" value="PAS-assoc_C"/>
</dbReference>
<dbReference type="GO" id="GO:0003824">
    <property type="term" value="F:catalytic activity"/>
    <property type="evidence" value="ECO:0007669"/>
    <property type="project" value="UniProtKB-ARBA"/>
</dbReference>
<sequence>MSVSSYEDLFSTVFEHAGTGIALVAPDGRWLRLNQKLCDILGYTQDELLPKSFQDITHPDDLNADLDRVRSLLAGEIASYTMEKRYLQRRGEPVWVRLTVTLIRKPDGSPDYFVSVVEDIGASKRLEQQLRQHALFFETSEQGVVILDADRRVVDANAAFERITEHRLDEIRGQSILGLLSSDRHDAYFFRQMWQAVRQEGHWQGEIWNRRKGGDVYLEWLSVHAVKDARGHVQAYIGAHTDISRMQHVQSEMERLAHYDALTGLPNRLLLMSRLAHAIDRVKRGGMGAVLFLDLDGFKQINDTLGHPVGDELLQAVGHRLKARLRDMDTLARLGGDEFIVVLEDVETPDSVAVLAQELLLQLRAPFKLSLGRKVQVGGSVGIALFPQDGREAAQLIARADQALYEAKAAGKGCFRFFMRHLL</sequence>
<dbReference type="NCBIfam" id="TIGR00229">
    <property type="entry name" value="sensory_box"/>
    <property type="match status" value="2"/>
</dbReference>
<dbReference type="GO" id="GO:0006355">
    <property type="term" value="P:regulation of DNA-templated transcription"/>
    <property type="evidence" value="ECO:0007669"/>
    <property type="project" value="InterPro"/>
</dbReference>
<dbReference type="InterPro" id="IPR052155">
    <property type="entry name" value="Biofilm_reg_signaling"/>
</dbReference>
<dbReference type="CDD" id="cd00130">
    <property type="entry name" value="PAS"/>
    <property type="match status" value="2"/>
</dbReference>
<dbReference type="SUPFAM" id="SSF55785">
    <property type="entry name" value="PYP-like sensor domain (PAS domain)"/>
    <property type="match status" value="2"/>
</dbReference>
<organism evidence="4 5">
    <name type="scientific">Hylemonella gracilis</name>
    <dbReference type="NCBI Taxonomy" id="80880"/>
    <lineage>
        <taxon>Bacteria</taxon>
        <taxon>Pseudomonadati</taxon>
        <taxon>Pseudomonadota</taxon>
        <taxon>Betaproteobacteria</taxon>
        <taxon>Burkholderiales</taxon>
        <taxon>Comamonadaceae</taxon>
        <taxon>Hylemonella</taxon>
    </lineage>
</organism>
<dbReference type="FunFam" id="3.30.70.270:FF:000001">
    <property type="entry name" value="Diguanylate cyclase domain protein"/>
    <property type="match status" value="1"/>
</dbReference>